<keyword evidence="1" id="KW-0732">Signal</keyword>
<reference evidence="3 4" key="1">
    <citation type="submission" date="2016-10" db="EMBL/GenBank/DDBJ databases">
        <authorList>
            <person name="de Groot N.N."/>
        </authorList>
    </citation>
    <scope>NUCLEOTIDE SEQUENCE [LARGE SCALE GENOMIC DNA]</scope>
    <source>
        <strain evidence="3 4">LMG 2247</strain>
    </source>
</reference>
<gene>
    <name evidence="3" type="ORF">SAMN05216466_12624</name>
</gene>
<feature type="domain" description="ABC-type transport auxiliary lipoprotein component" evidence="2">
    <location>
        <begin position="28"/>
        <end position="185"/>
    </location>
</feature>
<feature type="chain" id="PRO_5011609293" description="ABC-type transport auxiliary lipoprotein component domain-containing protein" evidence="1">
    <location>
        <begin position="26"/>
        <end position="194"/>
    </location>
</feature>
<dbReference type="PROSITE" id="PS51257">
    <property type="entry name" value="PROKAR_LIPOPROTEIN"/>
    <property type="match status" value="1"/>
</dbReference>
<dbReference type="Pfam" id="PF03886">
    <property type="entry name" value="ABC_trans_aux"/>
    <property type="match status" value="1"/>
</dbReference>
<evidence type="ECO:0000313" key="4">
    <source>
        <dbReference type="Proteomes" id="UP000199706"/>
    </source>
</evidence>
<sequence>MRTLVSLVTALTLGMLGACSTSPTASFYTLDAANGQQDAYAARAISVVVTSVTVPDLVDRPQFVIRVSDNQVKLDEYSRWADSLKSQIPRVVAADLAQYLPGARVSVSGQADDTAAAYRVRIDIQRFDGAPGDAATVEALWSVSPPKGVSLPGRSMAREPCTAADAGALAAAYSRALDAVSRDIAGAIHSSATK</sequence>
<protein>
    <recommendedName>
        <fullName evidence="2">ABC-type transport auxiliary lipoprotein component domain-containing protein</fullName>
    </recommendedName>
</protein>
<dbReference type="RefSeq" id="WP_090694262.1">
    <property type="nucleotide sequence ID" value="NZ_CADERL010000015.1"/>
</dbReference>
<accession>A0A1G8LK72</accession>
<organism evidence="3 4">
    <name type="scientific">Paraburkholderia phenazinium</name>
    <dbReference type="NCBI Taxonomy" id="60549"/>
    <lineage>
        <taxon>Bacteria</taxon>
        <taxon>Pseudomonadati</taxon>
        <taxon>Pseudomonadota</taxon>
        <taxon>Betaproteobacteria</taxon>
        <taxon>Burkholderiales</taxon>
        <taxon>Burkholderiaceae</taxon>
        <taxon>Paraburkholderia</taxon>
    </lineage>
</organism>
<dbReference type="OrthoDB" id="1494661at2"/>
<proteinExistence type="predicted"/>
<evidence type="ECO:0000259" key="2">
    <source>
        <dbReference type="Pfam" id="PF03886"/>
    </source>
</evidence>
<evidence type="ECO:0000313" key="3">
    <source>
        <dbReference type="EMBL" id="SDI56015.1"/>
    </source>
</evidence>
<dbReference type="SUPFAM" id="SSF159594">
    <property type="entry name" value="XCC0632-like"/>
    <property type="match status" value="1"/>
</dbReference>
<dbReference type="Gene3D" id="3.40.50.10610">
    <property type="entry name" value="ABC-type transport auxiliary lipoprotein component"/>
    <property type="match status" value="1"/>
</dbReference>
<feature type="signal peptide" evidence="1">
    <location>
        <begin position="1"/>
        <end position="25"/>
    </location>
</feature>
<dbReference type="AlphaFoldDB" id="A0A1G8LK72"/>
<dbReference type="InterPro" id="IPR005586">
    <property type="entry name" value="ABC_trans_aux"/>
</dbReference>
<dbReference type="Proteomes" id="UP000199706">
    <property type="component" value="Unassembled WGS sequence"/>
</dbReference>
<dbReference type="EMBL" id="FNCJ01000026">
    <property type="protein sequence ID" value="SDI56015.1"/>
    <property type="molecule type" value="Genomic_DNA"/>
</dbReference>
<evidence type="ECO:0000256" key="1">
    <source>
        <dbReference type="SAM" id="SignalP"/>
    </source>
</evidence>
<name>A0A1G8LK72_9BURK</name>